<dbReference type="Proteomes" id="UP000521872">
    <property type="component" value="Unassembled WGS sequence"/>
</dbReference>
<feature type="transmembrane region" description="Helical" evidence="2">
    <location>
        <begin position="317"/>
        <end position="339"/>
    </location>
</feature>
<sequence>MASLASPRLVVVDDNDSSIFYSDSWFLDDTKQKDDVGNFGPTLQGTLHGTNSNGTFTFSFTGSNIVVHGTVNQKDLGGPEDPAWTCIVDGTPLPVEPPFQFIENNWILCKADSLNLTNGPHTLTVNVNSKGQTFWLDYLTYVPLDQDQALNGVLVQIPRQDDAIIYDSGAWTPLGNLATMTTTHNASMSFTFTGRSIAWYGVIPRELPHVSAVATYTIDGGPSHNFVIQPLGKTDPTLYNQRLFEVDNLSDGSHTLKVTFTGDENTAPLALQNLLVKNSTTSVTSSSSSGSGGSPSTTNAGTPPQFSEAVGKSNINVAGVVCGVLAVLLLALLLAFMYFRYRRQKNGQQLPTFSNPFTSARLKAMKPNFSRPTFSRPPFSRPTKVTRMRQMSTLDLLAQPAIPAPQPTPGLAPTPVTAATRALPAEGYLGHPGPSRTFENVENWIQQQGGSRPRIDKQQARRTEPPPRSPPPPMTEGFDELNESYYGGYQTWAQAKELEAKMLSIRRRDSSRSDEIIEIPEEILDLIMDILYVVKALEDESPASQSQDRAEGRSAVRTCLFVSKVFRHYALARLYHRVIISNESLGRANSRISLLHQVIKPLSFGSTLGGVGPYIKEIVFEFAPNATEYAELMTRPLQLHMDRTVDHELDEFFSKRELAMVINELRQKEYAVRSFVLDLSTTVRGQRWPKFSDLLRKAIRRLVLSPHLMSLTIRGVAHLPPDFLEGSTVSDVRLQAFSDHVNFLHRRFTAEWVMRVPSTLEKLYTDNTYRYDDPTSLKALTVHVGLARFPMTESIMKASAISLDHLNLTYHDNPEVFLKIHPTFRIDMMPNLKSFTYNQGLGINHMAPCRPLNLFHHILDTAESMGRLEILNIQAVFIPQSSNENEGHVEDDPGWEKLDILLSGVKYPALERVEITASLHRLLFGDPMGASFKEGEPFPRIADAIVRKSFPRLSKTNRLLLIVRRL</sequence>
<protein>
    <submittedName>
        <fullName evidence="3">Uncharacterized protein</fullName>
    </submittedName>
</protein>
<organism evidence="3 4">
    <name type="scientific">Agrocybe pediades</name>
    <dbReference type="NCBI Taxonomy" id="84607"/>
    <lineage>
        <taxon>Eukaryota</taxon>
        <taxon>Fungi</taxon>
        <taxon>Dikarya</taxon>
        <taxon>Basidiomycota</taxon>
        <taxon>Agaricomycotina</taxon>
        <taxon>Agaricomycetes</taxon>
        <taxon>Agaricomycetidae</taxon>
        <taxon>Agaricales</taxon>
        <taxon>Agaricineae</taxon>
        <taxon>Strophariaceae</taxon>
        <taxon>Agrocybe</taxon>
    </lineage>
</organism>
<feature type="compositionally biased region" description="Low complexity" evidence="1">
    <location>
        <begin position="282"/>
        <end position="298"/>
    </location>
</feature>
<keyword evidence="4" id="KW-1185">Reference proteome</keyword>
<name>A0A8H4QHK7_9AGAR</name>
<dbReference type="Gene3D" id="2.60.120.260">
    <property type="entry name" value="Galactose-binding domain-like"/>
    <property type="match status" value="1"/>
</dbReference>
<keyword evidence="2" id="KW-0812">Transmembrane</keyword>
<evidence type="ECO:0000256" key="2">
    <source>
        <dbReference type="SAM" id="Phobius"/>
    </source>
</evidence>
<dbReference type="EMBL" id="JAACJL010000058">
    <property type="protein sequence ID" value="KAF4611093.1"/>
    <property type="molecule type" value="Genomic_DNA"/>
</dbReference>
<proteinExistence type="predicted"/>
<comment type="caution">
    <text evidence="3">The sequence shown here is derived from an EMBL/GenBank/DDBJ whole genome shotgun (WGS) entry which is preliminary data.</text>
</comment>
<gene>
    <name evidence="3" type="ORF">D9613_007152</name>
</gene>
<keyword evidence="2" id="KW-1133">Transmembrane helix</keyword>
<keyword evidence="2" id="KW-0472">Membrane</keyword>
<feature type="region of interest" description="Disordered" evidence="1">
    <location>
        <begin position="282"/>
        <end position="305"/>
    </location>
</feature>
<evidence type="ECO:0000256" key="1">
    <source>
        <dbReference type="SAM" id="MobiDB-lite"/>
    </source>
</evidence>
<accession>A0A8H4QHK7</accession>
<feature type="region of interest" description="Disordered" evidence="1">
    <location>
        <begin position="447"/>
        <end position="477"/>
    </location>
</feature>
<evidence type="ECO:0000313" key="4">
    <source>
        <dbReference type="Proteomes" id="UP000521872"/>
    </source>
</evidence>
<reference evidence="3 4" key="1">
    <citation type="submission" date="2019-12" db="EMBL/GenBank/DDBJ databases">
        <authorList>
            <person name="Floudas D."/>
            <person name="Bentzer J."/>
            <person name="Ahren D."/>
            <person name="Johansson T."/>
            <person name="Persson P."/>
            <person name="Tunlid A."/>
        </authorList>
    </citation>
    <scope>NUCLEOTIDE SEQUENCE [LARGE SCALE GENOMIC DNA]</scope>
    <source>
        <strain evidence="3 4">CBS 102.39</strain>
    </source>
</reference>
<feature type="compositionally biased region" description="Basic and acidic residues" evidence="1">
    <location>
        <begin position="453"/>
        <end position="465"/>
    </location>
</feature>
<dbReference type="AlphaFoldDB" id="A0A8H4QHK7"/>
<evidence type="ECO:0000313" key="3">
    <source>
        <dbReference type="EMBL" id="KAF4611093.1"/>
    </source>
</evidence>